<dbReference type="SUPFAM" id="SSF54626">
    <property type="entry name" value="Chalcone isomerase"/>
    <property type="match status" value="1"/>
</dbReference>
<protein>
    <recommendedName>
        <fullName evidence="12">Chalcone-flavonone isomerase family protein</fullName>
    </recommendedName>
</protein>
<reference evidence="15" key="1">
    <citation type="submission" date="2018-10" db="EMBL/GenBank/DDBJ databases">
        <title>Population genomic analysis revealed the cold adaptation of white poplar.</title>
        <authorList>
            <person name="Liu Y.-J."/>
        </authorList>
    </citation>
    <scope>NUCLEOTIDE SEQUENCE [LARGE SCALE GENOMIC DNA]</scope>
    <source>
        <strain evidence="15">PAL-ZL1</strain>
    </source>
</reference>
<comment type="similarity">
    <text evidence="3 12">Belongs to the chalcone isomerase family.</text>
</comment>
<evidence type="ECO:0000313" key="15">
    <source>
        <dbReference type="EMBL" id="TKS16875.1"/>
    </source>
</evidence>
<keyword evidence="6" id="KW-1133">Transmembrane helix</keyword>
<dbReference type="PANTHER" id="PTHR28039">
    <property type="entry name" value="CHALCONE--FLAVONONE ISOMERASE 1-RELATED"/>
    <property type="match status" value="1"/>
</dbReference>
<dbReference type="Pfam" id="PF12819">
    <property type="entry name" value="Malectin_like"/>
    <property type="match status" value="1"/>
</dbReference>
<dbReference type="InterPro" id="IPR016089">
    <property type="entry name" value="Chalcone_isomerase_bundle_sf"/>
</dbReference>
<dbReference type="PANTHER" id="PTHR28039:SF8">
    <property type="entry name" value="CHALCONE--FLAVANONE ISOMERASE 1-RELATED"/>
    <property type="match status" value="1"/>
</dbReference>
<evidence type="ECO:0000256" key="11">
    <source>
        <dbReference type="ARBA" id="ARBA00034056"/>
    </source>
</evidence>
<proteinExistence type="inferred from homology"/>
<keyword evidence="7" id="KW-0472">Membrane</keyword>
<keyword evidence="5" id="KW-0732">Signal</keyword>
<dbReference type="AlphaFoldDB" id="A0A4U5R5E9"/>
<dbReference type="InterPro" id="IPR016087">
    <property type="entry name" value="Chalcone_isomerase"/>
</dbReference>
<feature type="domain" description="Chalcone isomerase" evidence="13">
    <location>
        <begin position="12"/>
        <end position="214"/>
    </location>
</feature>
<keyword evidence="15" id="KW-0675">Receptor</keyword>
<evidence type="ECO:0000256" key="4">
    <source>
        <dbReference type="ARBA" id="ARBA00022692"/>
    </source>
</evidence>
<evidence type="ECO:0000256" key="7">
    <source>
        <dbReference type="ARBA" id="ARBA00023136"/>
    </source>
</evidence>
<keyword evidence="8" id="KW-0413">Isomerase</keyword>
<dbReference type="EMBL" id="RCHU01000045">
    <property type="protein sequence ID" value="TKS16875.1"/>
    <property type="molecule type" value="Genomic_DNA"/>
</dbReference>
<comment type="caution">
    <text evidence="15">The sequence shown here is derived from an EMBL/GenBank/DDBJ whole genome shotgun (WGS) entry which is preliminary data.</text>
</comment>
<dbReference type="GO" id="GO:0016301">
    <property type="term" value="F:kinase activity"/>
    <property type="evidence" value="ECO:0007669"/>
    <property type="project" value="UniProtKB-KW"/>
</dbReference>
<evidence type="ECO:0000256" key="5">
    <source>
        <dbReference type="ARBA" id="ARBA00022729"/>
    </source>
</evidence>
<evidence type="ECO:0000256" key="12">
    <source>
        <dbReference type="RuleBase" id="RU361158"/>
    </source>
</evidence>
<feature type="domain" description="Malectin-like" evidence="14">
    <location>
        <begin position="227"/>
        <end position="541"/>
    </location>
</feature>
<evidence type="ECO:0000256" key="1">
    <source>
        <dbReference type="ARBA" id="ARBA00004167"/>
    </source>
</evidence>
<evidence type="ECO:0000256" key="9">
    <source>
        <dbReference type="ARBA" id="ARBA00023241"/>
    </source>
</evidence>
<accession>A0A4U5R5E9</accession>
<comment type="pathway">
    <text evidence="2">Secondary metabolite biosynthesis; flavonoid biosynthesis.</text>
</comment>
<evidence type="ECO:0000256" key="2">
    <source>
        <dbReference type="ARBA" id="ARBA00004966"/>
    </source>
</evidence>
<name>A0A4U5R5E9_POPAL</name>
<dbReference type="GO" id="GO:0045430">
    <property type="term" value="F:chalcone isomerase activity"/>
    <property type="evidence" value="ECO:0007669"/>
    <property type="project" value="UniProtKB-EC"/>
</dbReference>
<dbReference type="Gene3D" id="1.10.890.20">
    <property type="match status" value="1"/>
</dbReference>
<comment type="function">
    <text evidence="10">Catalyzes the intramolecular cyclization of bicyclic chalcones into tricyclic (S)-flavanones. Responsible for the isomerization of 4,2',4',6'-tetrahydroxychalcone (also termed chalcone) into naringenin.</text>
</comment>
<keyword evidence="4" id="KW-0812">Transmembrane</keyword>
<dbReference type="Pfam" id="PF02431">
    <property type="entry name" value="Chalcone"/>
    <property type="match status" value="1"/>
</dbReference>
<gene>
    <name evidence="15" type="ORF">D5086_0000017060</name>
</gene>
<dbReference type="STRING" id="43335.A0A4U5R5E9"/>
<dbReference type="GO" id="GO:0016020">
    <property type="term" value="C:membrane"/>
    <property type="evidence" value="ECO:0007669"/>
    <property type="project" value="UniProtKB-SubCell"/>
</dbReference>
<evidence type="ECO:0000256" key="3">
    <source>
        <dbReference type="ARBA" id="ARBA00007166"/>
    </source>
</evidence>
<dbReference type="InterPro" id="IPR036298">
    <property type="entry name" value="Chalcone_isomerase_sf"/>
</dbReference>
<organism evidence="15">
    <name type="scientific">Populus alba</name>
    <name type="common">White poplar</name>
    <dbReference type="NCBI Taxonomy" id="43335"/>
    <lineage>
        <taxon>Eukaryota</taxon>
        <taxon>Viridiplantae</taxon>
        <taxon>Streptophyta</taxon>
        <taxon>Embryophyta</taxon>
        <taxon>Tracheophyta</taxon>
        <taxon>Spermatophyta</taxon>
        <taxon>Magnoliopsida</taxon>
        <taxon>eudicotyledons</taxon>
        <taxon>Gunneridae</taxon>
        <taxon>Pentapetalae</taxon>
        <taxon>rosids</taxon>
        <taxon>fabids</taxon>
        <taxon>Malpighiales</taxon>
        <taxon>Salicaceae</taxon>
        <taxon>Saliceae</taxon>
        <taxon>Populus</taxon>
    </lineage>
</organism>
<comment type="catalytic activity">
    <reaction evidence="11">
        <text>a chalcone = a flavanone.</text>
        <dbReference type="EC" id="5.5.1.6"/>
    </reaction>
</comment>
<evidence type="ECO:0000256" key="6">
    <source>
        <dbReference type="ARBA" id="ARBA00022989"/>
    </source>
</evidence>
<evidence type="ECO:0000256" key="10">
    <source>
        <dbReference type="ARBA" id="ARBA00025429"/>
    </source>
</evidence>
<keyword evidence="9" id="KW-0284">Flavonoid biosynthesis</keyword>
<sequence>MSLAVPLSEIQVENVTFPPAVKPPASNNTLFLGGAGVRGLEIEGKFIKFTAIGVYLEDKSLQSLSAKWKGKTAKELTDSVEFFRDIVTGPFEKFMRVTMILPLTGLQYSEKVAENCVRIWKSLGIYTDAEAKAIEKFQEVFKEETFPPGSSILFTLLPHGSLAITFSKDGSVPEIENAVIENKLLSEAVLESMIGKHGVSPEAKQSLAATLSELLKENSLDYVGWGIDCGCEVTRVDPDMTMWDTDEEFTRSGINKRVLDQQPLDEMNTLRVFPDLTDQNCYTFPTTMFLHKTLRYVIRAAFYYGNYDGLSNPPTFDLHLNGGKWSSVNTASRSGPIYHEIVYSLQKSAILTVCLVQTGDGEVPLISRFSTLEFMPLPDVLYPHLDPNISFSLLWRANLGGGENMDTWSHSVKLYSSQHLARFNILGIENDPPVPVLREPIVSKTSDPITLTVDLPTATPQSAHFAFYFTELASRPLLNDTRIIDINIDGQMMQTVEAEMNKCKVVTLYPVIVSGPTINITLAANESSTLPQMITAVEVFTKNDLAPVQGTDDSTNEQKHLSLSHFLLISALCLVVSFEA</sequence>
<keyword evidence="15" id="KW-0418">Kinase</keyword>
<dbReference type="InterPro" id="IPR044164">
    <property type="entry name" value="CFI"/>
</dbReference>
<dbReference type="Gene3D" id="3.50.70.10">
    <property type="match status" value="1"/>
</dbReference>
<dbReference type="UniPathway" id="UPA00154"/>
<dbReference type="GO" id="GO:0009813">
    <property type="term" value="P:flavonoid biosynthetic process"/>
    <property type="evidence" value="ECO:0007669"/>
    <property type="project" value="UniProtKB-UniPathway"/>
</dbReference>
<evidence type="ECO:0000259" key="13">
    <source>
        <dbReference type="Pfam" id="PF02431"/>
    </source>
</evidence>
<dbReference type="InterPro" id="IPR024788">
    <property type="entry name" value="Malectin-like_Carb-bd_dom"/>
</dbReference>
<keyword evidence="15" id="KW-0808">Transferase</keyword>
<evidence type="ECO:0000256" key="8">
    <source>
        <dbReference type="ARBA" id="ARBA00023235"/>
    </source>
</evidence>
<comment type="subcellular location">
    <subcellularLocation>
        <location evidence="1">Membrane</location>
        <topology evidence="1">Single-pass membrane protein</topology>
    </subcellularLocation>
</comment>
<dbReference type="InterPro" id="IPR016088">
    <property type="entry name" value="Chalcone_isomerase_3-sand"/>
</dbReference>
<evidence type="ECO:0000259" key="14">
    <source>
        <dbReference type="Pfam" id="PF12819"/>
    </source>
</evidence>